<name>A0A1G8KEE9_9PSED</name>
<dbReference type="Proteomes" id="UP000182894">
    <property type="component" value="Unassembled WGS sequence"/>
</dbReference>
<dbReference type="EMBL" id="FNCO01000013">
    <property type="protein sequence ID" value="SDI41240.1"/>
    <property type="molecule type" value="Genomic_DNA"/>
</dbReference>
<dbReference type="OrthoDB" id="7013357at2"/>
<evidence type="ECO:0000313" key="1">
    <source>
        <dbReference type="EMBL" id="SDI41240.1"/>
    </source>
</evidence>
<evidence type="ECO:0000313" key="2">
    <source>
        <dbReference type="Proteomes" id="UP000182894"/>
    </source>
</evidence>
<protein>
    <submittedName>
        <fullName evidence="1">Uncharacterized protein</fullName>
    </submittedName>
</protein>
<accession>A0A1G8KEE9</accession>
<dbReference type="AlphaFoldDB" id="A0A1G8KEE9"/>
<dbReference type="STRING" id="89065.SAMN05216605_11353"/>
<reference evidence="2" key="1">
    <citation type="submission" date="2016-10" db="EMBL/GenBank/DDBJ databases">
        <authorList>
            <person name="Varghese N."/>
            <person name="Submissions S."/>
        </authorList>
    </citation>
    <scope>NUCLEOTIDE SEQUENCE [LARGE SCALE GENOMIC DNA]</scope>
    <source>
        <strain evidence="2">ATCC 700689</strain>
    </source>
</reference>
<organism evidence="1 2">
    <name type="scientific">Pseudomonas abietaniphila</name>
    <dbReference type="NCBI Taxonomy" id="89065"/>
    <lineage>
        <taxon>Bacteria</taxon>
        <taxon>Pseudomonadati</taxon>
        <taxon>Pseudomonadota</taxon>
        <taxon>Gammaproteobacteria</taxon>
        <taxon>Pseudomonadales</taxon>
        <taxon>Pseudomonadaceae</taxon>
        <taxon>Pseudomonas</taxon>
    </lineage>
</organism>
<proteinExistence type="predicted"/>
<sequence length="69" mass="7266">MTQQISGATPQAGQPGGKLTEFQSLGHRLVRFGQALQSEATTVAELTRLANACGISLRLRATVESGEQP</sequence>
<keyword evidence="2" id="KW-1185">Reference proteome</keyword>
<gene>
    <name evidence="1" type="ORF">SAMN05216605_11353</name>
</gene>